<evidence type="ECO:0000313" key="3">
    <source>
        <dbReference type="EMBL" id="RMZ53648.1"/>
    </source>
</evidence>
<keyword evidence="4" id="KW-1185">Reference proteome</keyword>
<dbReference type="Proteomes" id="UP000279271">
    <property type="component" value="Unassembled WGS sequence"/>
</dbReference>
<organism evidence="2 4">
    <name type="scientific">Auxenochlorella protothecoides</name>
    <name type="common">Green microalga</name>
    <name type="synonym">Chlorella protothecoides</name>
    <dbReference type="NCBI Taxonomy" id="3075"/>
    <lineage>
        <taxon>Eukaryota</taxon>
        <taxon>Viridiplantae</taxon>
        <taxon>Chlorophyta</taxon>
        <taxon>core chlorophytes</taxon>
        <taxon>Trebouxiophyceae</taxon>
        <taxon>Chlorellales</taxon>
        <taxon>Chlorellaceae</taxon>
        <taxon>Auxenochlorella</taxon>
    </lineage>
</organism>
<dbReference type="EMBL" id="GDKF01008658">
    <property type="protein sequence ID" value="JAT69964.1"/>
    <property type="molecule type" value="Transcribed_RNA"/>
</dbReference>
<gene>
    <name evidence="3" type="ORF">APUTEX25_003182</name>
    <name evidence="2" type="ORF">F751_4318</name>
    <name evidence="1" type="ORF">g.18088</name>
</gene>
<dbReference type="PANTHER" id="PTHR40637:SF1">
    <property type="entry name" value="ESSS SUBUNIT OF NADH:UBIQUINONE OXIDOREDUCTASE (COMPLEX I) PROTEIN"/>
    <property type="match status" value="1"/>
</dbReference>
<reference evidence="1" key="2">
    <citation type="submission" date="2015-08" db="EMBL/GenBank/DDBJ databases">
        <authorList>
            <person name="Babu N.S."/>
            <person name="Beckwith C.J."/>
            <person name="Beseler K.G."/>
            <person name="Brison A."/>
            <person name="Carone J.V."/>
            <person name="Caskin T.P."/>
            <person name="Diamond M."/>
            <person name="Durham M.E."/>
            <person name="Foxe J.M."/>
            <person name="Go M."/>
            <person name="Henderson B.A."/>
            <person name="Jones I.B."/>
            <person name="McGettigan J.A."/>
            <person name="Micheletti S.J."/>
            <person name="Nasrallah M.E."/>
            <person name="Ortiz D."/>
            <person name="Piller C.R."/>
            <person name="Privatt S.R."/>
            <person name="Schneider S.L."/>
            <person name="Sharp S."/>
            <person name="Smith T.C."/>
            <person name="Stanton J.D."/>
            <person name="Ullery H.E."/>
            <person name="Wilson R.J."/>
            <person name="Serrano M.G."/>
            <person name="Buck G."/>
            <person name="Lee V."/>
            <person name="Wang Y."/>
            <person name="Carvalho R."/>
            <person name="Voegtly L."/>
            <person name="Shi R."/>
            <person name="Duckworth R."/>
            <person name="Johnson A."/>
            <person name="Loviza R."/>
            <person name="Walstead R."/>
            <person name="Shah Z."/>
            <person name="Kiflezghi M."/>
            <person name="Wade K."/>
            <person name="Ball S.L."/>
            <person name="Bradley K.W."/>
            <person name="Asai D.J."/>
            <person name="Bowman C.A."/>
            <person name="Russell D.A."/>
            <person name="Pope W.H."/>
            <person name="Jacobs-Sera D."/>
            <person name="Hendrix R.W."/>
            <person name="Hatfull G.F."/>
        </authorList>
    </citation>
    <scope>NUCLEOTIDE SEQUENCE</scope>
</reference>
<dbReference type="EMBL" id="QOKY01000196">
    <property type="protein sequence ID" value="RMZ53648.1"/>
    <property type="molecule type" value="Genomic_DNA"/>
</dbReference>
<dbReference type="PANTHER" id="PTHR40637">
    <property type="entry name" value="ESSS SUBUNIT OF NADH:UBIQUINONE OXIDOREDUCTASE (COMPLEX I) PROTEIN"/>
    <property type="match status" value="1"/>
</dbReference>
<evidence type="ECO:0000313" key="2">
    <source>
        <dbReference type="EMBL" id="KFM28843.1"/>
    </source>
</evidence>
<sequence>MSLFGRASVASLRHIKLRGAHADKGSFFQQGHNTPKGQLFGESPLKPGEKRHWESWEGPWYFTFGAAAAILFFGLKARPDSSLTHWADKEAEKRVESALSS</sequence>
<reference evidence="3" key="4">
    <citation type="submission" date="2018-10" db="EMBL/GenBank/DDBJ databases">
        <authorList>
            <person name="Hovde B."/>
            <person name="Zhang X."/>
        </authorList>
    </citation>
    <scope>NUCLEOTIDE SEQUENCE [LARGE SCALE GENOMIC DNA]</scope>
    <source>
        <strain evidence="3">UTEX 25</strain>
    </source>
</reference>
<dbReference type="GeneID" id="23615709"/>
<dbReference type="KEGG" id="apro:F751_4318"/>
<reference evidence="2 4" key="1">
    <citation type="journal article" date="2014" name="BMC Genomics">
        <title>Oil accumulation mechanisms of the oleaginous microalga Chlorella protothecoides revealed through its genome, transcriptomes, and proteomes.</title>
        <authorList>
            <person name="Gao C."/>
            <person name="Wang Y."/>
            <person name="Shen Y."/>
            <person name="Yan D."/>
            <person name="He X."/>
            <person name="Dai J."/>
            <person name="Wu Q."/>
        </authorList>
    </citation>
    <scope>NUCLEOTIDE SEQUENCE [LARGE SCALE GENOMIC DNA]</scope>
    <source>
        <strain evidence="2 4">0710</strain>
    </source>
</reference>
<proteinExistence type="predicted"/>
<dbReference type="OrthoDB" id="2147978at2759"/>
<dbReference type="AlphaFoldDB" id="A0A087SSY9"/>
<reference evidence="5" key="3">
    <citation type="journal article" date="2018" name="Algal Res.">
        <title>Characterization of plant carbon substrate utilization by Auxenochlorella protothecoides.</title>
        <authorList>
            <person name="Vogler B.W."/>
            <person name="Starkenburg S.R."/>
            <person name="Sudasinghe N."/>
            <person name="Schambach J.Y."/>
            <person name="Rollin J.A."/>
            <person name="Pattathil S."/>
            <person name="Barry A.N."/>
        </authorList>
    </citation>
    <scope>NUCLEOTIDE SEQUENCE [LARGE SCALE GENOMIC DNA]</scope>
    <source>
        <strain evidence="5">UTEX 25</strain>
    </source>
</reference>
<dbReference type="EMBL" id="KL662183">
    <property type="protein sequence ID" value="KFM28843.1"/>
    <property type="molecule type" value="Genomic_DNA"/>
</dbReference>
<protein>
    <recommendedName>
        <fullName evidence="6">Complex I-ESSS</fullName>
    </recommendedName>
</protein>
<dbReference type="eggNOG" id="ENOG502S12I">
    <property type="taxonomic scope" value="Eukaryota"/>
</dbReference>
<dbReference type="STRING" id="3075.A0A087SSY9"/>
<evidence type="ECO:0000313" key="5">
    <source>
        <dbReference type="Proteomes" id="UP000279271"/>
    </source>
</evidence>
<dbReference type="RefSeq" id="XP_011401892.1">
    <property type="nucleotide sequence ID" value="XM_011403590.1"/>
</dbReference>
<evidence type="ECO:0000313" key="4">
    <source>
        <dbReference type="Proteomes" id="UP000028924"/>
    </source>
</evidence>
<accession>A0A087SSY9</accession>
<reference evidence="3" key="5">
    <citation type="submission" date="2018-11" db="EMBL/GenBank/DDBJ databases">
        <title>Characterization of plant carbon substrate utilization by Auxenochlorella protothecoides.</title>
        <authorList>
            <person name="Vogler B.W."/>
            <person name="Starkenburg S.R."/>
            <person name="Sudasinghe N."/>
            <person name="Schambach J.Y."/>
            <person name="Rollin J.A."/>
            <person name="Pattathil S."/>
            <person name="Barry A.N."/>
        </authorList>
    </citation>
    <scope>NUCLEOTIDE SEQUENCE [LARGE SCALE GENOMIC DNA]</scope>
    <source>
        <strain evidence="3">UTEX 25</strain>
    </source>
</reference>
<evidence type="ECO:0008006" key="6">
    <source>
        <dbReference type="Google" id="ProtNLM"/>
    </source>
</evidence>
<dbReference type="Proteomes" id="UP000028924">
    <property type="component" value="Unassembled WGS sequence"/>
</dbReference>
<name>A0A087SSY9_AUXPR</name>
<evidence type="ECO:0000313" key="1">
    <source>
        <dbReference type="EMBL" id="JAT69964.1"/>
    </source>
</evidence>